<accession>A0A1I7G5Y7</accession>
<evidence type="ECO:0000256" key="1">
    <source>
        <dbReference type="ARBA" id="ARBA00004651"/>
    </source>
</evidence>
<dbReference type="GO" id="GO:0009103">
    <property type="term" value="P:lipopolysaccharide biosynthetic process"/>
    <property type="evidence" value="ECO:0007669"/>
    <property type="project" value="UniProtKB-ARBA"/>
</dbReference>
<keyword evidence="2" id="KW-1003">Cell membrane</keyword>
<keyword evidence="7 8" id="KW-0472">Membrane</keyword>
<evidence type="ECO:0000256" key="3">
    <source>
        <dbReference type="ARBA" id="ARBA00022676"/>
    </source>
</evidence>
<dbReference type="GO" id="GO:0005886">
    <property type="term" value="C:plasma membrane"/>
    <property type="evidence" value="ECO:0007669"/>
    <property type="project" value="UniProtKB-SubCell"/>
</dbReference>
<sequence length="498" mass="57301">MKLKSILPHLIILLAAFVYTFVMSSFGVGIFADSVFFYQAADNILKHNGIVDYAGNLINHWPPLYAIVLALIKKITGANLSNAAFYLNIISIIGNGYLFWLVLKTLKLKENTIILSLFSLLFSIPFSTTYTMFLSETLFIPLFLATMLFFLKWINEKKLKFLIIAGCFSGLCFLTRYATAGIVAGIMIYILFSKPRKKLQTLFNLAFYTIPIILCYMVWNLYCYSKMETGNDRDLVFHIIDSHKIFTTVKTIIAWGIGSSYQFVLIGVIAFATLITLSLRIIYKTKNQFGNYISFHEKHLKFLLTSIVVYYSFIVGVICLIDASTPIDQRILMPMYLFSVLVFAIILNYVLKKHHRTNFIIPICIIAISILSGAPKLLKYYREGYGYTGKTYEGITIPDNIDFKNKEVYTNDVAFLIFSKRIMPKQIPMKRDLYNLTVNMLYNQQLDSIQNEINNKKSVILFFDTREELTPLFPTKTELQELFNSEQIENNQNTFVIQ</sequence>
<keyword evidence="4 10" id="KW-0808">Transferase</keyword>
<protein>
    <submittedName>
        <fullName evidence="10">Dolichyl-phosphate-mannose-protein mannosyltransferase</fullName>
    </submittedName>
</protein>
<feature type="transmembrane region" description="Helical" evidence="8">
    <location>
        <begin position="83"/>
        <end position="103"/>
    </location>
</feature>
<dbReference type="RefSeq" id="WP_093024423.1">
    <property type="nucleotide sequence ID" value="NZ_FPBK01000003.1"/>
</dbReference>
<evidence type="ECO:0000256" key="7">
    <source>
        <dbReference type="ARBA" id="ARBA00023136"/>
    </source>
</evidence>
<feature type="transmembrane region" description="Helical" evidence="8">
    <location>
        <begin position="358"/>
        <end position="378"/>
    </location>
</feature>
<evidence type="ECO:0000256" key="8">
    <source>
        <dbReference type="SAM" id="Phobius"/>
    </source>
</evidence>
<name>A0A1I7G5Y7_9FLAO</name>
<evidence type="ECO:0000256" key="6">
    <source>
        <dbReference type="ARBA" id="ARBA00022989"/>
    </source>
</evidence>
<dbReference type="InterPro" id="IPR050297">
    <property type="entry name" value="LipidA_mod_glycosyltrf_83"/>
</dbReference>
<dbReference type="PANTHER" id="PTHR33908">
    <property type="entry name" value="MANNOSYLTRANSFERASE YKCB-RELATED"/>
    <property type="match status" value="1"/>
</dbReference>
<feature type="transmembrane region" description="Helical" evidence="8">
    <location>
        <begin position="331"/>
        <end position="351"/>
    </location>
</feature>
<evidence type="ECO:0000259" key="9">
    <source>
        <dbReference type="Pfam" id="PF13231"/>
    </source>
</evidence>
<keyword evidence="6 8" id="KW-1133">Transmembrane helix</keyword>
<feature type="transmembrane region" description="Helical" evidence="8">
    <location>
        <begin position="161"/>
        <end position="190"/>
    </location>
</feature>
<feature type="transmembrane region" description="Helical" evidence="8">
    <location>
        <begin position="12"/>
        <end position="32"/>
    </location>
</feature>
<reference evidence="10 11" key="1">
    <citation type="submission" date="2016-10" db="EMBL/GenBank/DDBJ databases">
        <authorList>
            <person name="de Groot N.N."/>
        </authorList>
    </citation>
    <scope>NUCLEOTIDE SEQUENCE [LARGE SCALE GENOMIC DNA]</scope>
    <source>
        <strain evidence="10 11">CGMCC 1.12333</strain>
    </source>
</reference>
<dbReference type="EMBL" id="FPBK01000003">
    <property type="protein sequence ID" value="SFU43882.1"/>
    <property type="molecule type" value="Genomic_DNA"/>
</dbReference>
<dbReference type="GO" id="GO:0016763">
    <property type="term" value="F:pentosyltransferase activity"/>
    <property type="evidence" value="ECO:0007669"/>
    <property type="project" value="TreeGrafter"/>
</dbReference>
<organism evidence="10 11">
    <name type="scientific">Pustulibacterium marinum</name>
    <dbReference type="NCBI Taxonomy" id="1224947"/>
    <lineage>
        <taxon>Bacteria</taxon>
        <taxon>Pseudomonadati</taxon>
        <taxon>Bacteroidota</taxon>
        <taxon>Flavobacteriia</taxon>
        <taxon>Flavobacteriales</taxon>
        <taxon>Flavobacteriaceae</taxon>
        <taxon>Pustulibacterium</taxon>
    </lineage>
</organism>
<feature type="transmembrane region" description="Helical" evidence="8">
    <location>
        <begin position="263"/>
        <end position="282"/>
    </location>
</feature>
<evidence type="ECO:0000313" key="11">
    <source>
        <dbReference type="Proteomes" id="UP000199138"/>
    </source>
</evidence>
<feature type="transmembrane region" description="Helical" evidence="8">
    <location>
        <begin position="235"/>
        <end position="257"/>
    </location>
</feature>
<keyword evidence="3 10" id="KW-0328">Glycosyltransferase</keyword>
<keyword evidence="5 8" id="KW-0812">Transmembrane</keyword>
<dbReference type="PANTHER" id="PTHR33908:SF11">
    <property type="entry name" value="MEMBRANE PROTEIN"/>
    <property type="match status" value="1"/>
</dbReference>
<comment type="subcellular location">
    <subcellularLocation>
        <location evidence="1">Cell membrane</location>
        <topology evidence="1">Multi-pass membrane protein</topology>
    </subcellularLocation>
</comment>
<evidence type="ECO:0000256" key="2">
    <source>
        <dbReference type="ARBA" id="ARBA00022475"/>
    </source>
</evidence>
<dbReference type="Pfam" id="PF13231">
    <property type="entry name" value="PMT_2"/>
    <property type="match status" value="1"/>
</dbReference>
<evidence type="ECO:0000313" key="10">
    <source>
        <dbReference type="EMBL" id="SFU43882.1"/>
    </source>
</evidence>
<dbReference type="OrthoDB" id="1401091at2"/>
<feature type="transmembrane region" description="Helical" evidence="8">
    <location>
        <begin position="112"/>
        <end position="132"/>
    </location>
</feature>
<feature type="domain" description="Glycosyltransferase RgtA/B/C/D-like" evidence="9">
    <location>
        <begin position="62"/>
        <end position="219"/>
    </location>
</feature>
<dbReference type="Proteomes" id="UP000199138">
    <property type="component" value="Unassembled WGS sequence"/>
</dbReference>
<gene>
    <name evidence="10" type="ORF">SAMN05216480_103219</name>
</gene>
<keyword evidence="11" id="KW-1185">Reference proteome</keyword>
<proteinExistence type="predicted"/>
<feature type="transmembrane region" description="Helical" evidence="8">
    <location>
        <begin position="202"/>
        <end position="223"/>
    </location>
</feature>
<dbReference type="InterPro" id="IPR038731">
    <property type="entry name" value="RgtA/B/C-like"/>
</dbReference>
<dbReference type="AlphaFoldDB" id="A0A1I7G5Y7"/>
<feature type="transmembrane region" description="Helical" evidence="8">
    <location>
        <begin position="138"/>
        <end position="154"/>
    </location>
</feature>
<evidence type="ECO:0000256" key="5">
    <source>
        <dbReference type="ARBA" id="ARBA00022692"/>
    </source>
</evidence>
<evidence type="ECO:0000256" key="4">
    <source>
        <dbReference type="ARBA" id="ARBA00022679"/>
    </source>
</evidence>
<feature type="transmembrane region" description="Helical" evidence="8">
    <location>
        <begin position="302"/>
        <end position="325"/>
    </location>
</feature>